<protein>
    <submittedName>
        <fullName evidence="2">Uncharacterized protein</fullName>
    </submittedName>
</protein>
<evidence type="ECO:0000313" key="2">
    <source>
        <dbReference type="EMBL" id="KAG6370240.1"/>
    </source>
</evidence>
<evidence type="ECO:0000313" key="3">
    <source>
        <dbReference type="Proteomes" id="UP000683000"/>
    </source>
</evidence>
<reference evidence="2" key="1">
    <citation type="submission" date="2021-03" db="EMBL/GenBank/DDBJ databases">
        <title>Evolutionary innovations through gain and loss of genes in the ectomycorrhizal Boletales.</title>
        <authorList>
            <person name="Wu G."/>
            <person name="Miyauchi S."/>
            <person name="Morin E."/>
            <person name="Yang Z.-L."/>
            <person name="Xu J."/>
            <person name="Martin F.M."/>
        </authorList>
    </citation>
    <scope>NUCLEOTIDE SEQUENCE</scope>
    <source>
        <strain evidence="2">BR01</strain>
    </source>
</reference>
<sequence>MCSAERSLKAFAGNLVAHDPKERPSLLEWDRYLAPPFSDSDASKTLQLRRDRVEGDGEMTKPNVKKQRLDSGLGGLRGGYGPGLMVGAARRTCEVATPLVPTWRLYDEQCGCDFMIIA</sequence>
<accession>A0A8I2YEA3</accession>
<proteinExistence type="predicted"/>
<gene>
    <name evidence="2" type="ORF">JVT61DRAFT_12399</name>
</gene>
<dbReference type="AlphaFoldDB" id="A0A8I2YEA3"/>
<dbReference type="Proteomes" id="UP000683000">
    <property type="component" value="Unassembled WGS sequence"/>
</dbReference>
<name>A0A8I2YEA3_9AGAM</name>
<evidence type="ECO:0000256" key="1">
    <source>
        <dbReference type="SAM" id="MobiDB-lite"/>
    </source>
</evidence>
<organism evidence="2 3">
    <name type="scientific">Boletus reticuloceps</name>
    <dbReference type="NCBI Taxonomy" id="495285"/>
    <lineage>
        <taxon>Eukaryota</taxon>
        <taxon>Fungi</taxon>
        <taxon>Dikarya</taxon>
        <taxon>Basidiomycota</taxon>
        <taxon>Agaricomycotina</taxon>
        <taxon>Agaricomycetes</taxon>
        <taxon>Agaricomycetidae</taxon>
        <taxon>Boletales</taxon>
        <taxon>Boletineae</taxon>
        <taxon>Boletaceae</taxon>
        <taxon>Boletoideae</taxon>
        <taxon>Boletus</taxon>
    </lineage>
</organism>
<dbReference type="EMBL" id="JAGFBS010000055">
    <property type="protein sequence ID" value="KAG6370240.1"/>
    <property type="molecule type" value="Genomic_DNA"/>
</dbReference>
<feature type="region of interest" description="Disordered" evidence="1">
    <location>
        <begin position="52"/>
        <end position="72"/>
    </location>
</feature>
<dbReference type="OrthoDB" id="4062651at2759"/>
<comment type="caution">
    <text evidence="2">The sequence shown here is derived from an EMBL/GenBank/DDBJ whole genome shotgun (WGS) entry which is preliminary data.</text>
</comment>
<keyword evidence="3" id="KW-1185">Reference proteome</keyword>